<protein>
    <submittedName>
        <fullName evidence="3">Uncharacterized protein with ParB-like and HNH nuclease domain</fullName>
    </submittedName>
</protein>
<organism evidence="3 4">
    <name type="scientific">Catenisphaera adipataccumulans</name>
    <dbReference type="NCBI Taxonomy" id="700500"/>
    <lineage>
        <taxon>Bacteria</taxon>
        <taxon>Bacillati</taxon>
        <taxon>Bacillota</taxon>
        <taxon>Erysipelotrichia</taxon>
        <taxon>Erysipelotrichales</taxon>
        <taxon>Erysipelotrichaceae</taxon>
        <taxon>Catenisphaera</taxon>
    </lineage>
</organism>
<name>A0A7W8CWZ0_9FIRM</name>
<feature type="domain" description="GmrSD restriction endonucleases C-terminal" evidence="2">
    <location>
        <begin position="403"/>
        <end position="551"/>
    </location>
</feature>
<evidence type="ECO:0000259" key="1">
    <source>
        <dbReference type="Pfam" id="PF03235"/>
    </source>
</evidence>
<proteinExistence type="predicted"/>
<accession>A0A7W8CWZ0</accession>
<dbReference type="Pfam" id="PF03235">
    <property type="entry name" value="GmrSD_N"/>
    <property type="match status" value="1"/>
</dbReference>
<evidence type="ECO:0000313" key="3">
    <source>
        <dbReference type="EMBL" id="MBB5182489.1"/>
    </source>
</evidence>
<dbReference type="PANTHER" id="PTHR35149:SF2">
    <property type="entry name" value="DUF262 DOMAIN-CONTAINING PROTEIN"/>
    <property type="match status" value="1"/>
</dbReference>
<sequence length="696" mass="82595">MDGHDKRFVIPVYQRNYNWKKENCEQLYNDLIRVAKNHLKAHFFGCIVAVHEDSNNTNLIIDGQQRLTTVSLLLLAMCHLLKQGKVTSNDPLLAEQIYEVYIIDRWKKEDKRIKLKPVNDDNKAYLQLFKSEDEFIENSDITINYKYFCEQIQKQEITIDELYDAIKKLQIIHIELNRDDNPQLIFESLNSTGVNLNEGDKIRNYVLMGLSEHEQEEYFNKYWSPIEKAVDNDVSIFMRDYLRLKTQQQPPMSKVYRAFKEYVEEHEIPTEELFQNLFMYAKYYEVLIKTKSEYNTLEAKLSGKLRSTILRLNWLETTVTRPFLMEVLRLFDEEILNIDETEEVFLLIEDYIFRRKICDVPTNALNKIFTSLNRSVIAYDQTTDNYVEKMKYSLKSRKESGRYPSDEEFLTALSTRNIYQMSSRIRSYIMERYENFGTREVKNVFKGLDDGTYSIEHIMPQNLTIQWQNALGKDYETVHETWLHRLANLTLTAYNSNYSNDSFLKKRDLIDSKTGLGIGFSNSGLRMNQWIGQQNQWTLKELEERNQRMMEQALKIWPYMETEFVPKEKDSERFTLDEKVDATGYSILSFSYQGNVQNVKSWVDAYMKIIRILHQQDASVLTELAYNTDENDLSIYFTTGNADPFFYKEVQDGIYAYIKLANRQKLSILRRLFKKFHADPQDLEFTVKHKKQTEEI</sequence>
<dbReference type="InterPro" id="IPR011089">
    <property type="entry name" value="GmrSD_C"/>
</dbReference>
<gene>
    <name evidence="3" type="ORF">HNQ47_000508</name>
</gene>
<dbReference type="Pfam" id="PF07510">
    <property type="entry name" value="GmrSD_C"/>
    <property type="match status" value="1"/>
</dbReference>
<keyword evidence="4" id="KW-1185">Reference proteome</keyword>
<dbReference type="PANTHER" id="PTHR35149">
    <property type="entry name" value="SLL5132 PROTEIN"/>
    <property type="match status" value="1"/>
</dbReference>
<feature type="domain" description="GmrSD restriction endonucleases N-terminal" evidence="1">
    <location>
        <begin position="5"/>
        <end position="206"/>
    </location>
</feature>
<dbReference type="InterPro" id="IPR004919">
    <property type="entry name" value="GmrSD_N"/>
</dbReference>
<dbReference type="EMBL" id="JACHHK010000002">
    <property type="protein sequence ID" value="MBB5182489.1"/>
    <property type="molecule type" value="Genomic_DNA"/>
</dbReference>
<reference evidence="3 4" key="1">
    <citation type="submission" date="2020-08" db="EMBL/GenBank/DDBJ databases">
        <title>Genomic Encyclopedia of Type Strains, Phase IV (KMG-IV): sequencing the most valuable type-strain genomes for metagenomic binning, comparative biology and taxonomic classification.</title>
        <authorList>
            <person name="Goeker M."/>
        </authorList>
    </citation>
    <scope>NUCLEOTIDE SEQUENCE [LARGE SCALE GENOMIC DNA]</scope>
    <source>
        <strain evidence="3 4">DSM 25799</strain>
    </source>
</reference>
<dbReference type="RefSeq" id="WP_183327225.1">
    <property type="nucleotide sequence ID" value="NZ_JACHHK010000002.1"/>
</dbReference>
<comment type="caution">
    <text evidence="3">The sequence shown here is derived from an EMBL/GenBank/DDBJ whole genome shotgun (WGS) entry which is preliminary data.</text>
</comment>
<dbReference type="Proteomes" id="UP000539953">
    <property type="component" value="Unassembled WGS sequence"/>
</dbReference>
<evidence type="ECO:0000313" key="4">
    <source>
        <dbReference type="Proteomes" id="UP000539953"/>
    </source>
</evidence>
<dbReference type="AlphaFoldDB" id="A0A7W8CWZ0"/>
<evidence type="ECO:0000259" key="2">
    <source>
        <dbReference type="Pfam" id="PF07510"/>
    </source>
</evidence>